<dbReference type="PROSITE" id="PS51257">
    <property type="entry name" value="PROKAR_LIPOPROTEIN"/>
    <property type="match status" value="1"/>
</dbReference>
<keyword evidence="5 7" id="KW-1133">Transmembrane helix</keyword>
<reference evidence="9" key="3">
    <citation type="submission" date="2025-09" db="UniProtKB">
        <authorList>
            <consortium name="Ensembl"/>
        </authorList>
    </citation>
    <scope>IDENTIFICATION</scope>
</reference>
<dbReference type="Ensembl" id="ENSLACT00000021574.2">
    <property type="protein sequence ID" value="ENSLACP00000021433.2"/>
    <property type="gene ID" value="ENSLACG00000018833.2"/>
</dbReference>
<dbReference type="InterPro" id="IPR016186">
    <property type="entry name" value="C-type_lectin-like/link_sf"/>
</dbReference>
<dbReference type="OMA" id="CFWIFAK"/>
<evidence type="ECO:0000256" key="4">
    <source>
        <dbReference type="ARBA" id="ARBA00022734"/>
    </source>
</evidence>
<dbReference type="PANTHER" id="PTHR14789:SF2">
    <property type="entry name" value="LAYILIN"/>
    <property type="match status" value="1"/>
</dbReference>
<keyword evidence="2 7" id="KW-0812">Transmembrane</keyword>
<dbReference type="FunFam" id="3.10.100.10:FF:000006">
    <property type="entry name" value="Layilin b"/>
    <property type="match status" value="1"/>
</dbReference>
<evidence type="ECO:0000313" key="10">
    <source>
        <dbReference type="Proteomes" id="UP000008672"/>
    </source>
</evidence>
<dbReference type="SUPFAM" id="SSF56436">
    <property type="entry name" value="C-type lectin-like"/>
    <property type="match status" value="1"/>
</dbReference>
<keyword evidence="4" id="KW-0430">Lectin</keyword>
<feature type="domain" description="C-type lectin" evidence="8">
    <location>
        <begin position="34"/>
        <end position="174"/>
    </location>
</feature>
<keyword evidence="3" id="KW-0732">Signal</keyword>
<proteinExistence type="predicted"/>
<accession>H3BHR2</accession>
<sequence>MELIRVIATIFAFSVFSCKGSKLRSGQTVCRGGTRRPCYKIVYFSEASSRVNFEEAQQECRSDGGHLVSIESEHEQKLIEKLIQGLSASDGDFWIGLRRRNEEQGSSDDCPNLYEWVDGSKAKFRNWYVDEPSCGSEICVVMYHQPSASSGIGGPYMFQWNDDRCKMKNNFICKYSQERPTASTITGGASHVDAVTVPIRPKYQEVPTEEDTNNDTVTKTRDRSLNIAYIIIPTIPLLLLLIVASGVFCFRLFARRKKERAEPVTKEHNFWMSPLRSNSPNLEIYSVIRKQNDADLAVTRPNIKNTSFRASSGDNTSDNLSGDYDNMAGNASESGFVTLASTESGFVNNEIYEYCSERAGRGKDSGWVENEIYGY</sequence>
<dbReference type="GO" id="GO:0016020">
    <property type="term" value="C:membrane"/>
    <property type="evidence" value="ECO:0007669"/>
    <property type="project" value="UniProtKB-SubCell"/>
</dbReference>
<evidence type="ECO:0000256" key="1">
    <source>
        <dbReference type="ARBA" id="ARBA00004479"/>
    </source>
</evidence>
<dbReference type="SMART" id="SM00034">
    <property type="entry name" value="CLECT"/>
    <property type="match status" value="1"/>
</dbReference>
<dbReference type="InterPro" id="IPR051505">
    <property type="entry name" value="C-type_lectin_domain"/>
</dbReference>
<dbReference type="CTD" id="564995"/>
<dbReference type="Proteomes" id="UP000008672">
    <property type="component" value="Unassembled WGS sequence"/>
</dbReference>
<dbReference type="FunCoup" id="H3BHR2">
    <property type="interactions" value="29"/>
</dbReference>
<feature type="transmembrane region" description="Helical" evidence="7">
    <location>
        <begin position="227"/>
        <end position="250"/>
    </location>
</feature>
<reference evidence="10" key="1">
    <citation type="submission" date="2011-08" db="EMBL/GenBank/DDBJ databases">
        <title>The draft genome of Latimeria chalumnae.</title>
        <authorList>
            <person name="Di Palma F."/>
            <person name="Alfoldi J."/>
            <person name="Johnson J."/>
            <person name="Berlin A."/>
            <person name="Gnerre S."/>
            <person name="Jaffe D."/>
            <person name="MacCallum I."/>
            <person name="Young S."/>
            <person name="Walker B.J."/>
            <person name="Lander E."/>
            <person name="Lindblad-Toh K."/>
        </authorList>
    </citation>
    <scope>NUCLEOTIDE SEQUENCE [LARGE SCALE GENOMIC DNA]</scope>
    <source>
        <strain evidence="10">Wild caught</strain>
    </source>
</reference>
<dbReference type="PROSITE" id="PS50041">
    <property type="entry name" value="C_TYPE_LECTIN_2"/>
    <property type="match status" value="1"/>
</dbReference>
<dbReference type="EMBL" id="AFYH01007291">
    <property type="status" value="NOT_ANNOTATED_CDS"/>
    <property type="molecule type" value="Genomic_DNA"/>
</dbReference>
<evidence type="ECO:0000256" key="2">
    <source>
        <dbReference type="ARBA" id="ARBA00022692"/>
    </source>
</evidence>
<evidence type="ECO:0000256" key="3">
    <source>
        <dbReference type="ARBA" id="ARBA00022729"/>
    </source>
</evidence>
<dbReference type="Bgee" id="ENSLACG00000018833">
    <property type="expression patterns" value="Expressed in chordate pharynx and 4 other cell types or tissues"/>
</dbReference>
<evidence type="ECO:0000256" key="5">
    <source>
        <dbReference type="ARBA" id="ARBA00022989"/>
    </source>
</evidence>
<evidence type="ECO:0000256" key="6">
    <source>
        <dbReference type="ARBA" id="ARBA00023136"/>
    </source>
</evidence>
<comment type="subcellular location">
    <subcellularLocation>
        <location evidence="1">Membrane</location>
        <topology evidence="1">Single-pass type I membrane protein</topology>
    </subcellularLocation>
</comment>
<dbReference type="GeneID" id="102366467"/>
<organism evidence="9 10">
    <name type="scientific">Latimeria chalumnae</name>
    <name type="common">Coelacanth</name>
    <dbReference type="NCBI Taxonomy" id="7897"/>
    <lineage>
        <taxon>Eukaryota</taxon>
        <taxon>Metazoa</taxon>
        <taxon>Chordata</taxon>
        <taxon>Craniata</taxon>
        <taxon>Vertebrata</taxon>
        <taxon>Euteleostomi</taxon>
        <taxon>Coelacanthiformes</taxon>
        <taxon>Coelacanthidae</taxon>
        <taxon>Latimeria</taxon>
    </lineage>
</organism>
<dbReference type="GO" id="GO:0030246">
    <property type="term" value="F:carbohydrate binding"/>
    <property type="evidence" value="ECO:0007669"/>
    <property type="project" value="UniProtKB-KW"/>
</dbReference>
<gene>
    <name evidence="9" type="primary">LAYN</name>
</gene>
<keyword evidence="6 7" id="KW-0472">Membrane</keyword>
<dbReference type="GeneTree" id="ENSGT00390000001844"/>
<dbReference type="HOGENOM" id="CLU_045492_1_1_1"/>
<dbReference type="eggNOG" id="KOG4297">
    <property type="taxonomic scope" value="Eukaryota"/>
</dbReference>
<dbReference type="STRING" id="7897.ENSLACP00000021433"/>
<keyword evidence="10" id="KW-1185">Reference proteome</keyword>
<evidence type="ECO:0000259" key="8">
    <source>
        <dbReference type="PROSITE" id="PS50041"/>
    </source>
</evidence>
<dbReference type="GO" id="GO:0005737">
    <property type="term" value="C:cytoplasm"/>
    <property type="evidence" value="ECO:0007669"/>
    <property type="project" value="TreeGrafter"/>
</dbReference>
<dbReference type="InParanoid" id="H3BHR2"/>
<dbReference type="EMBL" id="AFYH01007292">
    <property type="status" value="NOT_ANNOTATED_CDS"/>
    <property type="molecule type" value="Genomic_DNA"/>
</dbReference>
<dbReference type="Pfam" id="PF00059">
    <property type="entry name" value="Lectin_C"/>
    <property type="match status" value="1"/>
</dbReference>
<dbReference type="GO" id="GO:0050772">
    <property type="term" value="P:positive regulation of axonogenesis"/>
    <property type="evidence" value="ECO:0007669"/>
    <property type="project" value="TreeGrafter"/>
</dbReference>
<protein>
    <submittedName>
        <fullName evidence="9">Layilin</fullName>
    </submittedName>
</protein>
<dbReference type="AlphaFoldDB" id="H3BHR2"/>
<dbReference type="KEGG" id="lcm:102366467"/>
<evidence type="ECO:0000256" key="7">
    <source>
        <dbReference type="SAM" id="Phobius"/>
    </source>
</evidence>
<dbReference type="EMBL" id="AFYH01007293">
    <property type="status" value="NOT_ANNOTATED_CDS"/>
    <property type="molecule type" value="Genomic_DNA"/>
</dbReference>
<dbReference type="InterPro" id="IPR016187">
    <property type="entry name" value="CTDL_fold"/>
</dbReference>
<dbReference type="PANTHER" id="PTHR14789">
    <property type="entry name" value="CHONDROLECTIN VARIANT CHODLFDELTAE"/>
    <property type="match status" value="1"/>
</dbReference>
<reference evidence="9" key="2">
    <citation type="submission" date="2025-08" db="UniProtKB">
        <authorList>
            <consortium name="Ensembl"/>
        </authorList>
    </citation>
    <scope>IDENTIFICATION</scope>
</reference>
<name>H3BHR2_LATCH</name>
<evidence type="ECO:0000313" key="9">
    <source>
        <dbReference type="Ensembl" id="ENSLACP00000021433.2"/>
    </source>
</evidence>
<dbReference type="InterPro" id="IPR001304">
    <property type="entry name" value="C-type_lectin-like"/>
</dbReference>
<dbReference type="Gene3D" id="3.10.100.10">
    <property type="entry name" value="Mannose-Binding Protein A, subunit A"/>
    <property type="match status" value="1"/>
</dbReference>
<dbReference type="OrthoDB" id="5797898at2759"/>